<dbReference type="InterPro" id="IPR036915">
    <property type="entry name" value="Cyclin-like_sf"/>
</dbReference>
<keyword evidence="1" id="KW-0195">Cyclin</keyword>
<dbReference type="KEGG" id="hro:HELRODRAFT_189916"/>
<dbReference type="FunFam" id="1.10.472.10:FF:000006">
    <property type="entry name" value="Cyclin I"/>
    <property type="match status" value="1"/>
</dbReference>
<dbReference type="EnsemblMetazoa" id="HelroT189916">
    <property type="protein sequence ID" value="HelroP189916"/>
    <property type="gene ID" value="HelroG189916"/>
</dbReference>
<dbReference type="AlphaFoldDB" id="T1FRH5"/>
<dbReference type="GO" id="GO:0000082">
    <property type="term" value="P:G1/S transition of mitotic cell cycle"/>
    <property type="evidence" value="ECO:0000318"/>
    <property type="project" value="GO_Central"/>
</dbReference>
<dbReference type="GO" id="GO:0005737">
    <property type="term" value="C:cytoplasm"/>
    <property type="evidence" value="ECO:0000318"/>
    <property type="project" value="GO_Central"/>
</dbReference>
<dbReference type="STRING" id="6412.T1FRH5"/>
<dbReference type="Gene3D" id="1.10.472.10">
    <property type="entry name" value="Cyclin-like"/>
    <property type="match status" value="2"/>
</dbReference>
<dbReference type="OrthoDB" id="769138at2759"/>
<reference evidence="4" key="3">
    <citation type="submission" date="2015-06" db="UniProtKB">
        <authorList>
            <consortium name="EnsemblMetazoa"/>
        </authorList>
    </citation>
    <scope>IDENTIFICATION</scope>
</reference>
<dbReference type="eggNOG" id="KOG0653">
    <property type="taxonomic scope" value="Eukaryota"/>
</dbReference>
<dbReference type="HOGENOM" id="CLU_728213_0_0_1"/>
<dbReference type="GO" id="GO:0016538">
    <property type="term" value="F:cyclin-dependent protein serine/threonine kinase regulator activity"/>
    <property type="evidence" value="ECO:0000318"/>
    <property type="project" value="GO_Central"/>
</dbReference>
<comment type="similarity">
    <text evidence="1">Belongs to the cyclin family.</text>
</comment>
<dbReference type="PANTHER" id="PTHR10177">
    <property type="entry name" value="CYCLINS"/>
    <property type="match status" value="1"/>
</dbReference>
<feature type="domain" description="Cyclin-like" evidence="2">
    <location>
        <begin position="49"/>
        <end position="135"/>
    </location>
</feature>
<reference evidence="5" key="1">
    <citation type="submission" date="2012-12" db="EMBL/GenBank/DDBJ databases">
        <authorList>
            <person name="Hellsten U."/>
            <person name="Grimwood J."/>
            <person name="Chapman J.A."/>
            <person name="Shapiro H."/>
            <person name="Aerts A."/>
            <person name="Otillar R.P."/>
            <person name="Terry A.Y."/>
            <person name="Boore J.L."/>
            <person name="Simakov O."/>
            <person name="Marletaz F."/>
            <person name="Cho S.-J."/>
            <person name="Edsinger-Gonzales E."/>
            <person name="Havlak P."/>
            <person name="Kuo D.-H."/>
            <person name="Larsson T."/>
            <person name="Lv J."/>
            <person name="Arendt D."/>
            <person name="Savage R."/>
            <person name="Osoegawa K."/>
            <person name="de Jong P."/>
            <person name="Lindberg D.R."/>
            <person name="Seaver E.C."/>
            <person name="Weisblat D.A."/>
            <person name="Putnam N.H."/>
            <person name="Grigoriev I.V."/>
            <person name="Rokhsar D.S."/>
        </authorList>
    </citation>
    <scope>NUCLEOTIDE SEQUENCE</scope>
</reference>
<dbReference type="EMBL" id="AMQM01002307">
    <property type="status" value="NOT_ANNOTATED_CDS"/>
    <property type="molecule type" value="Genomic_DNA"/>
</dbReference>
<accession>T1FRH5</accession>
<evidence type="ECO:0000313" key="4">
    <source>
        <dbReference type="EnsemblMetazoa" id="HelroP189916"/>
    </source>
</evidence>
<dbReference type="GO" id="GO:0000307">
    <property type="term" value="C:cyclin-dependent protein kinase holoenzyme complex"/>
    <property type="evidence" value="ECO:0000318"/>
    <property type="project" value="GO_Central"/>
</dbReference>
<dbReference type="GeneID" id="20211422"/>
<dbReference type="InterPro" id="IPR006671">
    <property type="entry name" value="Cyclin_N"/>
</dbReference>
<dbReference type="RefSeq" id="XP_009031509.1">
    <property type="nucleotide sequence ID" value="XM_009033261.1"/>
</dbReference>
<dbReference type="SUPFAM" id="SSF47954">
    <property type="entry name" value="Cyclin-like"/>
    <property type="match status" value="2"/>
</dbReference>
<evidence type="ECO:0000313" key="3">
    <source>
        <dbReference type="EMBL" id="ESN90608.1"/>
    </source>
</evidence>
<evidence type="ECO:0000313" key="5">
    <source>
        <dbReference type="Proteomes" id="UP000015101"/>
    </source>
</evidence>
<dbReference type="Proteomes" id="UP000015101">
    <property type="component" value="Unassembled WGS sequence"/>
</dbReference>
<evidence type="ECO:0000256" key="1">
    <source>
        <dbReference type="RuleBase" id="RU000383"/>
    </source>
</evidence>
<protein>
    <recommendedName>
        <fullName evidence="2">Cyclin-like domain-containing protein</fullName>
    </recommendedName>
</protein>
<name>T1FRH5_HELRO</name>
<sequence length="380" mass="43768">MIKSPHALLSKVIECVQHESLNWTNLNYRTVTEQDKDDICGFHRNQCVQWLTKLNRKFNFHHETLFLAVHLLDKFLLKVKTKVKYLRCAGLTCLYISAKFNEENEDVPTTKHLVDVSGCGYSVAEVVRMEVCLLQYLNWNVSSVTSFEYLTLYHALLTMELESKNLCGLTYQGRNSEDLLSDATTLLTGCLAHQDMLNYPPSVLALAVLSYLVKKLKYNVALNLIKQFRKFIKVNSGLLRACKSHLSTLLPHYATCCKFQLATLRNMRSSSLSDSDASDDDDDFSDYFENLDLFIFEGCCVCVCVCVCETLCYFSHFMQETLVWYDSLTNPSTNNYSFDCVQYSKNYENTLTFNVLTYEDSIKNRIYVLKITSNSQKYNN</sequence>
<evidence type="ECO:0000259" key="2">
    <source>
        <dbReference type="SMART" id="SM00385"/>
    </source>
</evidence>
<dbReference type="SMART" id="SM00385">
    <property type="entry name" value="CYCLIN"/>
    <property type="match status" value="1"/>
</dbReference>
<dbReference type="InterPro" id="IPR013763">
    <property type="entry name" value="Cyclin-like_dom"/>
</dbReference>
<gene>
    <name evidence="4" type="primary">20211422</name>
    <name evidence="3" type="ORF">HELRODRAFT_189916</name>
</gene>
<dbReference type="Pfam" id="PF00134">
    <property type="entry name" value="Cyclin_N"/>
    <property type="match status" value="1"/>
</dbReference>
<dbReference type="OMA" id="CMTEYCS"/>
<dbReference type="GO" id="GO:0005634">
    <property type="term" value="C:nucleus"/>
    <property type="evidence" value="ECO:0000318"/>
    <property type="project" value="GO_Central"/>
</dbReference>
<dbReference type="CTD" id="20211422"/>
<proteinExistence type="inferred from homology"/>
<dbReference type="InParanoid" id="T1FRH5"/>
<reference evidence="3 5" key="2">
    <citation type="journal article" date="2013" name="Nature">
        <title>Insights into bilaterian evolution from three spiralian genomes.</title>
        <authorList>
            <person name="Simakov O."/>
            <person name="Marletaz F."/>
            <person name="Cho S.J."/>
            <person name="Edsinger-Gonzales E."/>
            <person name="Havlak P."/>
            <person name="Hellsten U."/>
            <person name="Kuo D.H."/>
            <person name="Larsson T."/>
            <person name="Lv J."/>
            <person name="Arendt D."/>
            <person name="Savage R."/>
            <person name="Osoegawa K."/>
            <person name="de Jong P."/>
            <person name="Grimwood J."/>
            <person name="Chapman J.A."/>
            <person name="Shapiro H."/>
            <person name="Aerts A."/>
            <person name="Otillar R.P."/>
            <person name="Terry A.Y."/>
            <person name="Boore J.L."/>
            <person name="Grigoriev I.V."/>
            <person name="Lindberg D.R."/>
            <person name="Seaver E.C."/>
            <person name="Weisblat D.A."/>
            <person name="Putnam N.H."/>
            <person name="Rokhsar D.S."/>
        </authorList>
    </citation>
    <scope>NUCLEOTIDE SEQUENCE</scope>
</reference>
<dbReference type="EMBL" id="KB097753">
    <property type="protein sequence ID" value="ESN90608.1"/>
    <property type="molecule type" value="Genomic_DNA"/>
</dbReference>
<dbReference type="InterPro" id="IPR039361">
    <property type="entry name" value="Cyclin"/>
</dbReference>
<keyword evidence="5" id="KW-1185">Reference proteome</keyword>
<organism evidence="4 5">
    <name type="scientific">Helobdella robusta</name>
    <name type="common">Californian leech</name>
    <dbReference type="NCBI Taxonomy" id="6412"/>
    <lineage>
        <taxon>Eukaryota</taxon>
        <taxon>Metazoa</taxon>
        <taxon>Spiralia</taxon>
        <taxon>Lophotrochozoa</taxon>
        <taxon>Annelida</taxon>
        <taxon>Clitellata</taxon>
        <taxon>Hirudinea</taxon>
        <taxon>Rhynchobdellida</taxon>
        <taxon>Glossiphoniidae</taxon>
        <taxon>Helobdella</taxon>
    </lineage>
</organism>